<evidence type="ECO:0000256" key="4">
    <source>
        <dbReference type="ARBA" id="ARBA00023239"/>
    </source>
</evidence>
<reference evidence="6" key="1">
    <citation type="submission" date="2020-10" db="EMBL/GenBank/DDBJ databases">
        <authorList>
            <person name="Gilroy R."/>
        </authorList>
    </citation>
    <scope>NUCLEOTIDE SEQUENCE</scope>
    <source>
        <strain evidence="6">ChiSxjej2B14-8506</strain>
    </source>
</reference>
<dbReference type="CDD" id="cd00452">
    <property type="entry name" value="KDPG_aldolase"/>
    <property type="match status" value="1"/>
</dbReference>
<dbReference type="InterPro" id="IPR000887">
    <property type="entry name" value="Aldlse_KDPG_KHG"/>
</dbReference>
<dbReference type="Gene3D" id="3.20.20.70">
    <property type="entry name" value="Aldolase class I"/>
    <property type="match status" value="1"/>
</dbReference>
<protein>
    <submittedName>
        <fullName evidence="6">Bifunctional 4-hydroxy-2-oxoglutarate aldolase/2-dehydro-3-deoxy-phosphogluconate aldolase</fullName>
    </submittedName>
</protein>
<dbReference type="PANTHER" id="PTHR30246:SF1">
    <property type="entry name" value="2-DEHYDRO-3-DEOXY-6-PHOSPHOGALACTONATE ALDOLASE-RELATED"/>
    <property type="match status" value="1"/>
</dbReference>
<dbReference type="PANTHER" id="PTHR30246">
    <property type="entry name" value="2-KETO-3-DEOXY-6-PHOSPHOGLUCONATE ALDOLASE"/>
    <property type="match status" value="1"/>
</dbReference>
<evidence type="ECO:0000256" key="1">
    <source>
        <dbReference type="ARBA" id="ARBA00004761"/>
    </source>
</evidence>
<keyword evidence="5" id="KW-0119">Carbohydrate metabolism</keyword>
<comment type="subunit">
    <text evidence="3">Homotrimer.</text>
</comment>
<evidence type="ECO:0000256" key="2">
    <source>
        <dbReference type="ARBA" id="ARBA00006906"/>
    </source>
</evidence>
<evidence type="ECO:0000313" key="6">
    <source>
        <dbReference type="EMBL" id="HIU46826.1"/>
    </source>
</evidence>
<accession>A0A9D1LRT0</accession>
<name>A0A9D1LRT0_9FIRM</name>
<evidence type="ECO:0000256" key="3">
    <source>
        <dbReference type="ARBA" id="ARBA00011233"/>
    </source>
</evidence>
<evidence type="ECO:0000313" key="7">
    <source>
        <dbReference type="Proteomes" id="UP000824123"/>
    </source>
</evidence>
<organism evidence="6 7">
    <name type="scientific">Candidatus Fimadaptatus faecigallinarum</name>
    <dbReference type="NCBI Taxonomy" id="2840814"/>
    <lineage>
        <taxon>Bacteria</taxon>
        <taxon>Bacillati</taxon>
        <taxon>Bacillota</taxon>
        <taxon>Clostridia</taxon>
        <taxon>Eubacteriales</taxon>
        <taxon>Candidatus Fimadaptatus</taxon>
    </lineage>
</organism>
<dbReference type="InterPro" id="IPR013785">
    <property type="entry name" value="Aldolase_TIM"/>
</dbReference>
<dbReference type="EMBL" id="DVNK01000038">
    <property type="protein sequence ID" value="HIU46826.1"/>
    <property type="molecule type" value="Genomic_DNA"/>
</dbReference>
<proteinExistence type="inferred from homology"/>
<sequence length="215" mass="22324">MNSTAARLTEGRIIAIVRGVASEDMLPLVRALEAGGVRAIEVTFDQRAPESWPDTLRAIRAIADEFNGRVLPGAGTVLTPEQVRMAHDAGATYIISPDVDEAVIAQTRALGMASLPGALTPTEIMRAVRAGCDIVKIFPAGELGAGYIKSIRAPLGHVPMFAVGGVNAANAAEFMRAGVSGLGVGGALTDRALIAGRRFDLIEANARAIVEAARG</sequence>
<comment type="pathway">
    <text evidence="1">Carbohydrate acid metabolism.</text>
</comment>
<dbReference type="GO" id="GO:0016829">
    <property type="term" value="F:lyase activity"/>
    <property type="evidence" value="ECO:0007669"/>
    <property type="project" value="UniProtKB-KW"/>
</dbReference>
<dbReference type="Pfam" id="PF01081">
    <property type="entry name" value="Aldolase"/>
    <property type="match status" value="1"/>
</dbReference>
<keyword evidence="4" id="KW-0456">Lyase</keyword>
<dbReference type="Proteomes" id="UP000824123">
    <property type="component" value="Unassembled WGS sequence"/>
</dbReference>
<comment type="similarity">
    <text evidence="2">Belongs to the KHG/KDPG aldolase family.</text>
</comment>
<evidence type="ECO:0000256" key="5">
    <source>
        <dbReference type="ARBA" id="ARBA00023277"/>
    </source>
</evidence>
<reference evidence="6" key="2">
    <citation type="journal article" date="2021" name="PeerJ">
        <title>Extensive microbial diversity within the chicken gut microbiome revealed by metagenomics and culture.</title>
        <authorList>
            <person name="Gilroy R."/>
            <person name="Ravi A."/>
            <person name="Getino M."/>
            <person name="Pursley I."/>
            <person name="Horton D.L."/>
            <person name="Alikhan N.F."/>
            <person name="Baker D."/>
            <person name="Gharbi K."/>
            <person name="Hall N."/>
            <person name="Watson M."/>
            <person name="Adriaenssens E.M."/>
            <person name="Foster-Nyarko E."/>
            <person name="Jarju S."/>
            <person name="Secka A."/>
            <person name="Antonio M."/>
            <person name="Oren A."/>
            <person name="Chaudhuri R.R."/>
            <person name="La Ragione R."/>
            <person name="Hildebrand F."/>
            <person name="Pallen M.J."/>
        </authorList>
    </citation>
    <scope>NUCLEOTIDE SEQUENCE</scope>
    <source>
        <strain evidence="6">ChiSxjej2B14-8506</strain>
    </source>
</reference>
<comment type="caution">
    <text evidence="6">The sequence shown here is derived from an EMBL/GenBank/DDBJ whole genome shotgun (WGS) entry which is preliminary data.</text>
</comment>
<dbReference type="AlphaFoldDB" id="A0A9D1LRT0"/>
<dbReference type="SUPFAM" id="SSF51569">
    <property type="entry name" value="Aldolase"/>
    <property type="match status" value="1"/>
</dbReference>
<gene>
    <name evidence="6" type="ORF">IAC59_06170</name>
</gene>